<evidence type="ECO:0000313" key="4">
    <source>
        <dbReference type="Proteomes" id="UP000663828"/>
    </source>
</evidence>
<proteinExistence type="predicted"/>
<sequence>MMATKEKQESTVVNKKTFKQPGASPNKKTVNAIKTPKVAPKLLPYVPPDALMYQLFNAIERKAWSEAKTLCYELVLCDPWRKNYRDLYERIERIMKIKNERRRPRQYIKRTITSNSDSSERITTNRR</sequence>
<dbReference type="EMBL" id="CAJNOR010002881">
    <property type="protein sequence ID" value="CAF1352168.1"/>
    <property type="molecule type" value="Genomic_DNA"/>
</dbReference>
<dbReference type="Proteomes" id="UP000663828">
    <property type="component" value="Unassembled WGS sequence"/>
</dbReference>
<feature type="region of interest" description="Disordered" evidence="1">
    <location>
        <begin position="1"/>
        <end position="32"/>
    </location>
</feature>
<dbReference type="AlphaFoldDB" id="A0A814S0H0"/>
<evidence type="ECO:0000256" key="1">
    <source>
        <dbReference type="SAM" id="MobiDB-lite"/>
    </source>
</evidence>
<gene>
    <name evidence="2" type="ORF">EDS130_LOCUS22024</name>
    <name evidence="3" type="ORF">XAT740_LOCUS31543</name>
</gene>
<dbReference type="EMBL" id="CAJNOJ010000113">
    <property type="protein sequence ID" value="CAF1139797.1"/>
    <property type="molecule type" value="Genomic_DNA"/>
</dbReference>
<keyword evidence="4" id="KW-1185">Reference proteome</keyword>
<dbReference type="OrthoDB" id="10045259at2759"/>
<evidence type="ECO:0000313" key="5">
    <source>
        <dbReference type="Proteomes" id="UP000663852"/>
    </source>
</evidence>
<name>A0A814S0H0_ADIRI</name>
<feature type="region of interest" description="Disordered" evidence="1">
    <location>
        <begin position="104"/>
        <end position="127"/>
    </location>
</feature>
<organism evidence="2 5">
    <name type="scientific">Adineta ricciae</name>
    <name type="common">Rotifer</name>
    <dbReference type="NCBI Taxonomy" id="249248"/>
    <lineage>
        <taxon>Eukaryota</taxon>
        <taxon>Metazoa</taxon>
        <taxon>Spiralia</taxon>
        <taxon>Gnathifera</taxon>
        <taxon>Rotifera</taxon>
        <taxon>Eurotatoria</taxon>
        <taxon>Bdelloidea</taxon>
        <taxon>Adinetida</taxon>
        <taxon>Adinetidae</taxon>
        <taxon>Adineta</taxon>
    </lineage>
</organism>
<evidence type="ECO:0000313" key="3">
    <source>
        <dbReference type="EMBL" id="CAF1352168.1"/>
    </source>
</evidence>
<evidence type="ECO:0000313" key="2">
    <source>
        <dbReference type="EMBL" id="CAF1139797.1"/>
    </source>
</evidence>
<protein>
    <submittedName>
        <fullName evidence="2">Uncharacterized protein</fullName>
    </submittedName>
</protein>
<reference evidence="2" key="1">
    <citation type="submission" date="2021-02" db="EMBL/GenBank/DDBJ databases">
        <authorList>
            <person name="Nowell W R."/>
        </authorList>
    </citation>
    <scope>NUCLEOTIDE SEQUENCE</scope>
</reference>
<dbReference type="Proteomes" id="UP000663852">
    <property type="component" value="Unassembled WGS sequence"/>
</dbReference>
<comment type="caution">
    <text evidence="2">The sequence shown here is derived from an EMBL/GenBank/DDBJ whole genome shotgun (WGS) entry which is preliminary data.</text>
</comment>
<accession>A0A814S0H0</accession>